<dbReference type="InterPro" id="IPR009072">
    <property type="entry name" value="Histone-fold"/>
</dbReference>
<protein>
    <recommendedName>
        <fullName evidence="5">Transcription factor CBF/NF-Y/archaeal histone domain-containing protein</fullName>
    </recommendedName>
</protein>
<dbReference type="AlphaFoldDB" id="A0AAV6Y3E4"/>
<dbReference type="Pfam" id="PF00808">
    <property type="entry name" value="CBFD_NFYB_HMF"/>
    <property type="match status" value="3"/>
</dbReference>
<feature type="domain" description="Transcription factor CBF/NF-Y/archaeal histone" evidence="5">
    <location>
        <begin position="252"/>
        <end position="315"/>
    </location>
</feature>
<evidence type="ECO:0000313" key="6">
    <source>
        <dbReference type="EMBL" id="KAG8386003.1"/>
    </source>
</evidence>
<dbReference type="CDD" id="cd22907">
    <property type="entry name" value="HFD_NFYB"/>
    <property type="match status" value="2"/>
</dbReference>
<dbReference type="GO" id="GO:0046982">
    <property type="term" value="F:protein heterodimerization activity"/>
    <property type="evidence" value="ECO:0007669"/>
    <property type="project" value="InterPro"/>
</dbReference>
<dbReference type="InterPro" id="IPR027113">
    <property type="entry name" value="Transc_fact_NFYB/HAP3"/>
</dbReference>
<dbReference type="PANTHER" id="PTHR11064">
    <property type="entry name" value="CCAAT-BINDING TRANSCRIPTION FACTOR-RELATED"/>
    <property type="match status" value="1"/>
</dbReference>
<evidence type="ECO:0000313" key="7">
    <source>
        <dbReference type="Proteomes" id="UP000826271"/>
    </source>
</evidence>
<dbReference type="GO" id="GO:0016602">
    <property type="term" value="C:CCAAT-binding factor complex"/>
    <property type="evidence" value="ECO:0007669"/>
    <property type="project" value="InterPro"/>
</dbReference>
<evidence type="ECO:0000259" key="5">
    <source>
        <dbReference type="Pfam" id="PF00808"/>
    </source>
</evidence>
<comment type="similarity">
    <text evidence="1">Belongs to the NFYB/HAP3 subunit family.</text>
</comment>
<feature type="domain" description="Transcription factor CBF/NF-Y/archaeal histone" evidence="5">
    <location>
        <begin position="92"/>
        <end position="140"/>
    </location>
</feature>
<evidence type="ECO:0000256" key="4">
    <source>
        <dbReference type="SAM" id="MobiDB-lite"/>
    </source>
</evidence>
<feature type="domain" description="Transcription factor CBF/NF-Y/archaeal histone" evidence="5">
    <location>
        <begin position="1"/>
        <end position="38"/>
    </location>
</feature>
<dbReference type="PANTHER" id="PTHR11064:SF115">
    <property type="entry name" value="NUCLEAR TRANSCRIPTION FACTOR Y SUBUNIT B-9"/>
    <property type="match status" value="1"/>
</dbReference>
<name>A0AAV6Y3E4_9LAMI</name>
<evidence type="ECO:0000256" key="2">
    <source>
        <dbReference type="ARBA" id="ARBA00023015"/>
    </source>
</evidence>
<dbReference type="Proteomes" id="UP000826271">
    <property type="component" value="Unassembled WGS sequence"/>
</dbReference>
<reference evidence="6" key="1">
    <citation type="submission" date="2019-10" db="EMBL/GenBank/DDBJ databases">
        <authorList>
            <person name="Zhang R."/>
            <person name="Pan Y."/>
            <person name="Wang J."/>
            <person name="Ma R."/>
            <person name="Yu S."/>
        </authorList>
    </citation>
    <scope>NUCLEOTIDE SEQUENCE</scope>
    <source>
        <strain evidence="6">LA-IB0</strain>
        <tissue evidence="6">Leaf</tissue>
    </source>
</reference>
<keyword evidence="2" id="KW-0805">Transcription regulation</keyword>
<organism evidence="6 7">
    <name type="scientific">Buddleja alternifolia</name>
    <dbReference type="NCBI Taxonomy" id="168488"/>
    <lineage>
        <taxon>Eukaryota</taxon>
        <taxon>Viridiplantae</taxon>
        <taxon>Streptophyta</taxon>
        <taxon>Embryophyta</taxon>
        <taxon>Tracheophyta</taxon>
        <taxon>Spermatophyta</taxon>
        <taxon>Magnoliopsida</taxon>
        <taxon>eudicotyledons</taxon>
        <taxon>Gunneridae</taxon>
        <taxon>Pentapetalae</taxon>
        <taxon>asterids</taxon>
        <taxon>lamiids</taxon>
        <taxon>Lamiales</taxon>
        <taxon>Scrophulariaceae</taxon>
        <taxon>Buddlejeae</taxon>
        <taxon>Buddleja</taxon>
    </lineage>
</organism>
<dbReference type="GO" id="GO:0001228">
    <property type="term" value="F:DNA-binding transcription activator activity, RNA polymerase II-specific"/>
    <property type="evidence" value="ECO:0007669"/>
    <property type="project" value="InterPro"/>
</dbReference>
<dbReference type="GO" id="GO:0000978">
    <property type="term" value="F:RNA polymerase II cis-regulatory region sequence-specific DNA binding"/>
    <property type="evidence" value="ECO:0007669"/>
    <property type="project" value="TreeGrafter"/>
</dbReference>
<feature type="region of interest" description="Disordered" evidence="4">
    <location>
        <begin position="326"/>
        <end position="354"/>
    </location>
</feature>
<proteinExistence type="inferred from homology"/>
<gene>
    <name evidence="6" type="ORF">BUALT_Bualt03G0103800</name>
</gene>
<comment type="caution">
    <text evidence="6">The sequence shown here is derived from an EMBL/GenBank/DDBJ whole genome shotgun (WGS) entry which is preliminary data.</text>
</comment>
<keyword evidence="7" id="KW-1185">Reference proteome</keyword>
<dbReference type="PRINTS" id="PR00615">
    <property type="entry name" value="CCAATSUBUNTA"/>
</dbReference>
<keyword evidence="3" id="KW-0804">Transcription</keyword>
<evidence type="ECO:0000256" key="1">
    <source>
        <dbReference type="ARBA" id="ARBA00009053"/>
    </source>
</evidence>
<sequence length="354" mass="40063">MRHVLPANAKINDDVKETIQECVSEFISFITSEANERLSLIYQPEAQMARPPPMMGYKPVLSDAYTSCYSNYAGLPQIELTFLSHMHHVLRANAKIDDDAKETFQKCVSEFISFITSEANKRCHGDYRKTITPEDVLSAMRTLGFNDYIEPLTIFLNTYQSKNPDRIAIHQMSFKRRSSLIYHPEAQMARQPPMMGYKSVLSNAYTSRYSNYVGLPQIVIKEPTKTTNTQTDANNLSNLPEQSFKRDTDQYMPLVRVTRIMCHVLPAHAKIADDAKEAIQECVSEFISFITSEANQRCHQEYRKTISSEDIISVMGILGRSESLAHQPEAHVARPPPPTMSYAPALPNASSVVQ</sequence>
<dbReference type="EMBL" id="WHWC01000003">
    <property type="protein sequence ID" value="KAG8386003.1"/>
    <property type="molecule type" value="Genomic_DNA"/>
</dbReference>
<dbReference type="SUPFAM" id="SSF47113">
    <property type="entry name" value="Histone-fold"/>
    <property type="match status" value="3"/>
</dbReference>
<dbReference type="InterPro" id="IPR003958">
    <property type="entry name" value="CBFA_NFYB_domain"/>
</dbReference>
<dbReference type="Gene3D" id="1.10.20.10">
    <property type="entry name" value="Histone, subunit A"/>
    <property type="match status" value="3"/>
</dbReference>
<accession>A0AAV6Y3E4</accession>
<evidence type="ECO:0000256" key="3">
    <source>
        <dbReference type="ARBA" id="ARBA00023163"/>
    </source>
</evidence>